<protein>
    <submittedName>
        <fullName evidence="2">AGAP007271-PA-like protein</fullName>
    </submittedName>
</protein>
<name>A0A084VQU0_ANOSI</name>
<reference evidence="3" key="2">
    <citation type="submission" date="2020-05" db="UniProtKB">
        <authorList>
            <consortium name="EnsemblMetazoa"/>
        </authorList>
    </citation>
    <scope>IDENTIFICATION</scope>
</reference>
<evidence type="ECO:0000256" key="1">
    <source>
        <dbReference type="SAM" id="SignalP"/>
    </source>
</evidence>
<dbReference type="OrthoDB" id="7740551at2759"/>
<organism evidence="2">
    <name type="scientific">Anopheles sinensis</name>
    <name type="common">Mosquito</name>
    <dbReference type="NCBI Taxonomy" id="74873"/>
    <lineage>
        <taxon>Eukaryota</taxon>
        <taxon>Metazoa</taxon>
        <taxon>Ecdysozoa</taxon>
        <taxon>Arthropoda</taxon>
        <taxon>Hexapoda</taxon>
        <taxon>Insecta</taxon>
        <taxon>Pterygota</taxon>
        <taxon>Neoptera</taxon>
        <taxon>Endopterygota</taxon>
        <taxon>Diptera</taxon>
        <taxon>Nematocera</taxon>
        <taxon>Culicoidea</taxon>
        <taxon>Culicidae</taxon>
        <taxon>Anophelinae</taxon>
        <taxon>Anopheles</taxon>
    </lineage>
</organism>
<keyword evidence="4" id="KW-1185">Reference proteome</keyword>
<feature type="chain" id="PRO_5001783986" evidence="1">
    <location>
        <begin position="23"/>
        <end position="541"/>
    </location>
</feature>
<evidence type="ECO:0000313" key="4">
    <source>
        <dbReference type="Proteomes" id="UP000030765"/>
    </source>
</evidence>
<dbReference type="VEuPathDB" id="VectorBase:ASIS011431"/>
<accession>A0A084VQU0</accession>
<dbReference type="EMBL" id="KE525006">
    <property type="protein sequence ID" value="KFB40334.1"/>
    <property type="molecule type" value="Genomic_DNA"/>
</dbReference>
<evidence type="ECO:0000313" key="2">
    <source>
        <dbReference type="EMBL" id="KFB40334.1"/>
    </source>
</evidence>
<keyword evidence="1" id="KW-0732">Signal</keyword>
<proteinExistence type="predicted"/>
<dbReference type="EMBL" id="ATLV01015320">
    <property type="status" value="NOT_ANNOTATED_CDS"/>
    <property type="molecule type" value="Genomic_DNA"/>
</dbReference>
<evidence type="ECO:0000313" key="3">
    <source>
        <dbReference type="EnsemblMetazoa" id="ASIC007824-PA"/>
    </source>
</evidence>
<dbReference type="OMA" id="EMSECAP"/>
<sequence length="541" mass="59388">MKFGVWALSLAVICSLQWSVSAEPRPDFALEDTVYGATKVSLSVMVLNNEVGSVTSSLPSLTLQSNDGTLGGLYGALNAVGYPLEGYLEAIAENLDALATSDDSSDFSGFASLFFTIESAQNWITQGFPVVGENMDDLVGGPLAAQFHDALARIYAGLEELQDALEDLASVVQSVLGSSEESSCPRREVPPRYVYRVVYAVRALRGYVPLVRYLIVTTVENLHTADDYLVRLAAATSDVIDVTQYTELVENGVFPIVTHVAEAVQGVQTELGLVVGQLSSLTSVQSLSSYSGIVSALSSFGSVLNQLSSASSSFYAALEDISVTLETFLTDPDNTNPMGNRERVVETLLDTLLSNGPFSRYCFYKYSEILLGFTDLGYNGVEECIDRELERLQFLEETLLRLVAALEFDFEDLFEELTACEGIRRTNRRSRCVSDLASTYNSLASNFDRKFDLIYETGIAEAVASKYRLLACVQSLTFRLLDESTDDLRREIKRCRRHGPYCEQDSGEAGKLLLSDIVARITLLRLRETARIATVKSSTEE</sequence>
<dbReference type="Proteomes" id="UP000030765">
    <property type="component" value="Unassembled WGS sequence"/>
</dbReference>
<feature type="signal peptide" evidence="1">
    <location>
        <begin position="1"/>
        <end position="22"/>
    </location>
</feature>
<gene>
    <name evidence="2" type="ORF">ZHAS_00007824</name>
</gene>
<dbReference type="AlphaFoldDB" id="A0A084VQU0"/>
<dbReference type="VEuPathDB" id="VectorBase:ASIC007824"/>
<reference evidence="2 4" key="1">
    <citation type="journal article" date="2014" name="BMC Genomics">
        <title>Genome sequence of Anopheles sinensis provides insight into genetics basis of mosquito competence for malaria parasites.</title>
        <authorList>
            <person name="Zhou D."/>
            <person name="Zhang D."/>
            <person name="Ding G."/>
            <person name="Shi L."/>
            <person name="Hou Q."/>
            <person name="Ye Y."/>
            <person name="Xu Y."/>
            <person name="Zhou H."/>
            <person name="Xiong C."/>
            <person name="Li S."/>
            <person name="Yu J."/>
            <person name="Hong S."/>
            <person name="Yu X."/>
            <person name="Zou P."/>
            <person name="Chen C."/>
            <person name="Chang X."/>
            <person name="Wang W."/>
            <person name="Lv Y."/>
            <person name="Sun Y."/>
            <person name="Ma L."/>
            <person name="Shen B."/>
            <person name="Zhu C."/>
        </authorList>
    </citation>
    <scope>NUCLEOTIDE SEQUENCE [LARGE SCALE GENOMIC DNA]</scope>
</reference>
<dbReference type="EnsemblMetazoa" id="ASIC007824-RA">
    <property type="protein sequence ID" value="ASIC007824-PA"/>
    <property type="gene ID" value="ASIC007824"/>
</dbReference>